<reference evidence="2" key="1">
    <citation type="journal article" date="2019" name="Int. J. Syst. Evol. Microbiol.">
        <title>The Global Catalogue of Microorganisms (GCM) 10K type strain sequencing project: providing services to taxonomists for standard genome sequencing and annotation.</title>
        <authorList>
            <consortium name="The Broad Institute Genomics Platform"/>
            <consortium name="The Broad Institute Genome Sequencing Center for Infectious Disease"/>
            <person name="Wu L."/>
            <person name="Ma J."/>
        </authorList>
    </citation>
    <scope>NUCLEOTIDE SEQUENCE [LARGE SCALE GENOMIC DNA]</scope>
    <source>
        <strain evidence="2">JCM 17027</strain>
    </source>
</reference>
<sequence>MVRGEPDGRAGDGHIDDRYIGDGYIDGDYIADGRFRHVRPSLPVLNASVRRSVRTGV</sequence>
<protein>
    <submittedName>
        <fullName evidence="1">Uncharacterized protein</fullName>
    </submittedName>
</protein>
<name>A0ABP7QKR3_9ACTN</name>
<evidence type="ECO:0000313" key="1">
    <source>
        <dbReference type="EMBL" id="GAA3984211.1"/>
    </source>
</evidence>
<comment type="caution">
    <text evidence="1">The sequence shown here is derived from an EMBL/GenBank/DDBJ whole genome shotgun (WGS) entry which is preliminary data.</text>
</comment>
<dbReference type="Proteomes" id="UP001500034">
    <property type="component" value="Unassembled WGS sequence"/>
</dbReference>
<organism evidence="1 2">
    <name type="scientific">Streptomyces marokkonensis</name>
    <dbReference type="NCBI Taxonomy" id="324855"/>
    <lineage>
        <taxon>Bacteria</taxon>
        <taxon>Bacillati</taxon>
        <taxon>Actinomycetota</taxon>
        <taxon>Actinomycetes</taxon>
        <taxon>Kitasatosporales</taxon>
        <taxon>Streptomycetaceae</taxon>
        <taxon>Streptomyces</taxon>
    </lineage>
</organism>
<evidence type="ECO:0000313" key="2">
    <source>
        <dbReference type="Proteomes" id="UP001500034"/>
    </source>
</evidence>
<gene>
    <name evidence="1" type="ORF">GCM10022384_35940</name>
</gene>
<keyword evidence="2" id="KW-1185">Reference proteome</keyword>
<accession>A0ABP7QKR3</accession>
<proteinExistence type="predicted"/>
<dbReference type="EMBL" id="BAABCQ010000065">
    <property type="protein sequence ID" value="GAA3984211.1"/>
    <property type="molecule type" value="Genomic_DNA"/>
</dbReference>